<proteinExistence type="predicted"/>
<dbReference type="Pfam" id="PF13384">
    <property type="entry name" value="HTH_23"/>
    <property type="match status" value="1"/>
</dbReference>
<dbReference type="InterPro" id="IPR001387">
    <property type="entry name" value="Cro/C1-type_HTH"/>
</dbReference>
<dbReference type="SUPFAM" id="SSF47413">
    <property type="entry name" value="lambda repressor-like DNA-binding domains"/>
    <property type="match status" value="1"/>
</dbReference>
<comment type="caution">
    <text evidence="3">The sequence shown here is derived from an EMBL/GenBank/DDBJ whole genome shotgun (WGS) entry which is preliminary data.</text>
</comment>
<dbReference type="AlphaFoldDB" id="A0A495JM55"/>
<name>A0A495JM55_9ACTN</name>
<dbReference type="Gene3D" id="1.10.260.40">
    <property type="entry name" value="lambda repressor-like DNA-binding domains"/>
    <property type="match status" value="1"/>
</dbReference>
<dbReference type="CDD" id="cd00093">
    <property type="entry name" value="HTH_XRE"/>
    <property type="match status" value="1"/>
</dbReference>
<organism evidence="3 4">
    <name type="scientific">Micromonospora pisi</name>
    <dbReference type="NCBI Taxonomy" id="589240"/>
    <lineage>
        <taxon>Bacteria</taxon>
        <taxon>Bacillati</taxon>
        <taxon>Actinomycetota</taxon>
        <taxon>Actinomycetes</taxon>
        <taxon>Micromonosporales</taxon>
        <taxon>Micromonosporaceae</taxon>
        <taxon>Micromonospora</taxon>
    </lineage>
</organism>
<dbReference type="InterPro" id="IPR010982">
    <property type="entry name" value="Lambda_DNA-bd_dom_sf"/>
</dbReference>
<evidence type="ECO:0000313" key="4">
    <source>
        <dbReference type="Proteomes" id="UP000277671"/>
    </source>
</evidence>
<dbReference type="GO" id="GO:0003677">
    <property type="term" value="F:DNA binding"/>
    <property type="evidence" value="ECO:0007669"/>
    <property type="project" value="InterPro"/>
</dbReference>
<dbReference type="Proteomes" id="UP000277671">
    <property type="component" value="Unassembled WGS sequence"/>
</dbReference>
<keyword evidence="4" id="KW-1185">Reference proteome</keyword>
<feature type="domain" description="HTH cro/C1-type" evidence="2">
    <location>
        <begin position="19"/>
        <end position="76"/>
    </location>
</feature>
<reference evidence="3 4" key="1">
    <citation type="submission" date="2018-10" db="EMBL/GenBank/DDBJ databases">
        <title>Sequencing the genomes of 1000 actinobacteria strains.</title>
        <authorList>
            <person name="Klenk H.-P."/>
        </authorList>
    </citation>
    <scope>NUCLEOTIDE SEQUENCE [LARGE SCALE GENOMIC DNA]</scope>
    <source>
        <strain evidence="3 4">DSM 45175</strain>
    </source>
</reference>
<dbReference type="OrthoDB" id="3401217at2"/>
<sequence>MGAASDSPQAAFARFVRRAIDDAKDERGWSVTDLAAHTGVGRSTVFRWLAGDWHDYPELAKVRGFCAALDVPVTAAFRALGLPDGEPVPAERAGRPPTGGARGAGTRKRADDQADADLRVILSRLADPNVPADEKQLIRDLLRYLAQRPVRRAG</sequence>
<dbReference type="EMBL" id="RBKT01000001">
    <property type="protein sequence ID" value="RKR90003.1"/>
    <property type="molecule type" value="Genomic_DNA"/>
</dbReference>
<gene>
    <name evidence="3" type="ORF">BDK92_4367</name>
</gene>
<dbReference type="RefSeq" id="WP_121158359.1">
    <property type="nucleotide sequence ID" value="NZ_RBKT01000001.1"/>
</dbReference>
<accession>A0A495JM55</accession>
<dbReference type="SMART" id="SM00530">
    <property type="entry name" value="HTH_XRE"/>
    <property type="match status" value="1"/>
</dbReference>
<evidence type="ECO:0000259" key="2">
    <source>
        <dbReference type="SMART" id="SM00530"/>
    </source>
</evidence>
<evidence type="ECO:0000256" key="1">
    <source>
        <dbReference type="SAM" id="MobiDB-lite"/>
    </source>
</evidence>
<evidence type="ECO:0000313" key="3">
    <source>
        <dbReference type="EMBL" id="RKR90003.1"/>
    </source>
</evidence>
<feature type="region of interest" description="Disordered" evidence="1">
    <location>
        <begin position="83"/>
        <end position="112"/>
    </location>
</feature>
<protein>
    <submittedName>
        <fullName evidence="3">Helix-turn-helix protein</fullName>
    </submittedName>
</protein>